<feature type="transmembrane region" description="Helical" evidence="9">
    <location>
        <begin position="297"/>
        <end position="320"/>
    </location>
</feature>
<protein>
    <recommendedName>
        <fullName evidence="9">Cobalamin biosynthesis protein CobD</fullName>
    </recommendedName>
</protein>
<evidence type="ECO:0000256" key="2">
    <source>
        <dbReference type="ARBA" id="ARBA00004953"/>
    </source>
</evidence>
<dbReference type="OrthoDB" id="9811967at2"/>
<dbReference type="KEGG" id="bwh:A9C19_10025"/>
<evidence type="ECO:0000256" key="8">
    <source>
        <dbReference type="ARBA" id="ARBA00023136"/>
    </source>
</evidence>
<evidence type="ECO:0000313" key="11">
    <source>
        <dbReference type="Proteomes" id="UP000181936"/>
    </source>
</evidence>
<accession>A0A1L3MXI0</accession>
<dbReference type="PANTHER" id="PTHR34308">
    <property type="entry name" value="COBALAMIN BIOSYNTHESIS PROTEIN CBIB"/>
    <property type="match status" value="1"/>
</dbReference>
<keyword evidence="6 9" id="KW-0812">Transmembrane</keyword>
<dbReference type="InterPro" id="IPR004485">
    <property type="entry name" value="Cobalamin_biosynth_CobD/CbiB"/>
</dbReference>
<keyword evidence="4 9" id="KW-1003">Cell membrane</keyword>
<dbReference type="Pfam" id="PF03186">
    <property type="entry name" value="CobD_Cbib"/>
    <property type="match status" value="1"/>
</dbReference>
<dbReference type="STRING" id="1547283.A9C19_10025"/>
<comment type="similarity">
    <text evidence="3 9">Belongs to the CobD/CbiB family.</text>
</comment>
<dbReference type="AlphaFoldDB" id="A0A1L3MXI0"/>
<feature type="transmembrane region" description="Helical" evidence="9">
    <location>
        <begin position="57"/>
        <end position="78"/>
    </location>
</feature>
<evidence type="ECO:0000256" key="9">
    <source>
        <dbReference type="HAMAP-Rule" id="MF_00024"/>
    </source>
</evidence>
<evidence type="ECO:0000256" key="4">
    <source>
        <dbReference type="ARBA" id="ARBA00022475"/>
    </source>
</evidence>
<dbReference type="Proteomes" id="UP000181936">
    <property type="component" value="Chromosome"/>
</dbReference>
<feature type="transmembrane region" description="Helical" evidence="9">
    <location>
        <begin position="162"/>
        <end position="179"/>
    </location>
</feature>
<organism evidence="10 11">
    <name type="scientific">Bacillus weihaiensis</name>
    <dbReference type="NCBI Taxonomy" id="1547283"/>
    <lineage>
        <taxon>Bacteria</taxon>
        <taxon>Bacillati</taxon>
        <taxon>Bacillota</taxon>
        <taxon>Bacilli</taxon>
        <taxon>Bacillales</taxon>
        <taxon>Bacillaceae</taxon>
        <taxon>Bacillus</taxon>
    </lineage>
</organism>
<evidence type="ECO:0000256" key="3">
    <source>
        <dbReference type="ARBA" id="ARBA00006263"/>
    </source>
</evidence>
<gene>
    <name evidence="9" type="primary">cobD</name>
    <name evidence="10" type="ORF">A9C19_10025</name>
</gene>
<evidence type="ECO:0000256" key="1">
    <source>
        <dbReference type="ARBA" id="ARBA00004651"/>
    </source>
</evidence>
<dbReference type="HAMAP" id="MF_00024">
    <property type="entry name" value="CobD_CbiB"/>
    <property type="match status" value="1"/>
</dbReference>
<sequence>MMTTFELNIYYIAFAVMLDLLIGDPRWIPHPVIIIGKFIDVIERRWNRNHHIKMKGFFLLVVIACGAYLTITGIIWLLSLVHPLLSLIAEVYFISTTIAMKGLQQAGLEVMKPLLQNDLPKARLKLSYIVGRDTEDLPKSEIVRGTVETVAENTVDGIISPIFWAIIGGAPLAMAYRAINTLDSMVGYKNERYIDFGWASARCDDLANYIPARLTAFFMWIFAVFIPYSKRKNALLITFRDAKKHPSPNGGWPEAMTAGLLGVILGGENKYQGKVSYRAEMGKYYRPLEIDDIKKSIVYMHGAWIVFILTLYGGVLLFHLI</sequence>
<dbReference type="PANTHER" id="PTHR34308:SF1">
    <property type="entry name" value="COBALAMIN BIOSYNTHESIS PROTEIN CBIB"/>
    <property type="match status" value="1"/>
</dbReference>
<comment type="caution">
    <text evidence="9">Lacks conserved residue(s) required for the propagation of feature annotation.</text>
</comment>
<dbReference type="RefSeq" id="WP_072581834.1">
    <property type="nucleotide sequence ID" value="NZ_CP016020.1"/>
</dbReference>
<dbReference type="GO" id="GO:0005886">
    <property type="term" value="C:plasma membrane"/>
    <property type="evidence" value="ECO:0007669"/>
    <property type="project" value="UniProtKB-SubCell"/>
</dbReference>
<dbReference type="NCBIfam" id="TIGR00380">
    <property type="entry name" value="cobal_cbiB"/>
    <property type="match status" value="1"/>
</dbReference>
<evidence type="ECO:0000256" key="7">
    <source>
        <dbReference type="ARBA" id="ARBA00022989"/>
    </source>
</evidence>
<evidence type="ECO:0000256" key="5">
    <source>
        <dbReference type="ARBA" id="ARBA00022573"/>
    </source>
</evidence>
<feature type="transmembrane region" description="Helical" evidence="9">
    <location>
        <begin position="210"/>
        <end position="228"/>
    </location>
</feature>
<comment type="function">
    <text evidence="9">Converts cobyric acid to cobinamide by the addition of aminopropanol on the F carboxylic group.</text>
</comment>
<dbReference type="GO" id="GO:0048472">
    <property type="term" value="F:threonine-phosphate decarboxylase activity"/>
    <property type="evidence" value="ECO:0007669"/>
    <property type="project" value="InterPro"/>
</dbReference>
<comment type="pathway">
    <text evidence="2 9">Cofactor biosynthesis; adenosylcobalamin biosynthesis.</text>
</comment>
<keyword evidence="5 9" id="KW-0169">Cobalamin biosynthesis</keyword>
<name>A0A1L3MXI0_9BACI</name>
<dbReference type="UniPathway" id="UPA00148"/>
<comment type="subcellular location">
    <subcellularLocation>
        <location evidence="1 9">Cell membrane</location>
        <topology evidence="1 9">Multi-pass membrane protein</topology>
    </subcellularLocation>
</comment>
<evidence type="ECO:0000313" key="10">
    <source>
        <dbReference type="EMBL" id="APH07045.1"/>
    </source>
</evidence>
<dbReference type="EMBL" id="CP016020">
    <property type="protein sequence ID" value="APH07045.1"/>
    <property type="molecule type" value="Genomic_DNA"/>
</dbReference>
<dbReference type="GO" id="GO:0009236">
    <property type="term" value="P:cobalamin biosynthetic process"/>
    <property type="evidence" value="ECO:0007669"/>
    <property type="project" value="UniProtKB-UniRule"/>
</dbReference>
<keyword evidence="7 9" id="KW-1133">Transmembrane helix</keyword>
<keyword evidence="8 9" id="KW-0472">Membrane</keyword>
<reference evidence="10 11" key="1">
    <citation type="journal article" date="2016" name="Sci. Rep.">
        <title>Complete genome sequence and transcriptomic analysis of a novel marine strain Bacillus weihaiensis reveals the mechanism of brown algae degradation.</title>
        <authorList>
            <person name="Zhu Y."/>
            <person name="Chen P."/>
            <person name="Bao Y."/>
            <person name="Men Y."/>
            <person name="Zeng Y."/>
            <person name="Yang J."/>
            <person name="Sun J."/>
            <person name="Sun Y."/>
        </authorList>
    </citation>
    <scope>NUCLEOTIDE SEQUENCE [LARGE SCALE GENOMIC DNA]</scope>
    <source>
        <strain evidence="10 11">Alg07</strain>
    </source>
</reference>
<dbReference type="GO" id="GO:0015420">
    <property type="term" value="F:ABC-type vitamin B12 transporter activity"/>
    <property type="evidence" value="ECO:0007669"/>
    <property type="project" value="UniProtKB-UniRule"/>
</dbReference>
<evidence type="ECO:0000256" key="6">
    <source>
        <dbReference type="ARBA" id="ARBA00022692"/>
    </source>
</evidence>
<proteinExistence type="inferred from homology"/>
<keyword evidence="11" id="KW-1185">Reference proteome</keyword>